<evidence type="ECO:0000256" key="1">
    <source>
        <dbReference type="SAM" id="Phobius"/>
    </source>
</evidence>
<proteinExistence type="predicted"/>
<comment type="caution">
    <text evidence="2">The sequence shown here is derived from an EMBL/GenBank/DDBJ whole genome shotgun (WGS) entry which is preliminary data.</text>
</comment>
<keyword evidence="1" id="KW-1133">Transmembrane helix</keyword>
<sequence>MKWVSLNRQKLIVKIFSSFLVIIVLFSGFSLLSVHLFSNVVQNEIIQYNRLMLKNTSERYQTHFDRIKTLLFDIYTNEATVAFNRQMMKKEEAG</sequence>
<feature type="transmembrane region" description="Helical" evidence="1">
    <location>
        <begin position="12"/>
        <end position="37"/>
    </location>
</feature>
<keyword evidence="1" id="KW-0812">Transmembrane</keyword>
<protein>
    <submittedName>
        <fullName evidence="2">AraC family transcriptional regulator</fullName>
    </submittedName>
</protein>
<keyword evidence="3" id="KW-1185">Reference proteome</keyword>
<feature type="non-terminal residue" evidence="2">
    <location>
        <position position="94"/>
    </location>
</feature>
<reference evidence="2" key="1">
    <citation type="submission" date="2020-03" db="EMBL/GenBank/DDBJ databases">
        <title>Draft sequencing of Paenibacilllus sp. S3N08.</title>
        <authorList>
            <person name="Kim D.-U."/>
        </authorList>
    </citation>
    <scope>NUCLEOTIDE SEQUENCE</scope>
    <source>
        <strain evidence="2">S3N08</strain>
    </source>
</reference>
<gene>
    <name evidence="2" type="ORF">G9U52_38685</name>
</gene>
<evidence type="ECO:0000313" key="2">
    <source>
        <dbReference type="EMBL" id="NHN35609.1"/>
    </source>
</evidence>
<dbReference type="Proteomes" id="UP001165962">
    <property type="component" value="Unassembled WGS sequence"/>
</dbReference>
<keyword evidence="1" id="KW-0472">Membrane</keyword>
<evidence type="ECO:0000313" key="3">
    <source>
        <dbReference type="Proteomes" id="UP001165962"/>
    </source>
</evidence>
<accession>A0ABX0JGK0</accession>
<dbReference type="EMBL" id="JAAOIW010000049">
    <property type="protein sequence ID" value="NHN35609.1"/>
    <property type="molecule type" value="Genomic_DNA"/>
</dbReference>
<organism evidence="2 3">
    <name type="scientific">Paenibacillus agricola</name>
    <dbReference type="NCBI Taxonomy" id="2716264"/>
    <lineage>
        <taxon>Bacteria</taxon>
        <taxon>Bacillati</taxon>
        <taxon>Bacillota</taxon>
        <taxon>Bacilli</taxon>
        <taxon>Bacillales</taxon>
        <taxon>Paenibacillaceae</taxon>
        <taxon>Paenibacillus</taxon>
    </lineage>
</organism>
<name>A0ABX0JGK0_9BACL</name>